<feature type="compositionally biased region" description="Polar residues" evidence="1">
    <location>
        <begin position="756"/>
        <end position="767"/>
    </location>
</feature>
<feature type="region of interest" description="Disordered" evidence="1">
    <location>
        <begin position="908"/>
        <end position="943"/>
    </location>
</feature>
<feature type="compositionally biased region" description="Pro residues" evidence="1">
    <location>
        <begin position="811"/>
        <end position="826"/>
    </location>
</feature>
<feature type="compositionally biased region" description="Basic and acidic residues" evidence="1">
    <location>
        <begin position="841"/>
        <end position="852"/>
    </location>
</feature>
<feature type="region of interest" description="Disordered" evidence="1">
    <location>
        <begin position="713"/>
        <end position="736"/>
    </location>
</feature>
<evidence type="ECO:0000256" key="1">
    <source>
        <dbReference type="SAM" id="MobiDB-lite"/>
    </source>
</evidence>
<dbReference type="STRING" id="236234.A0A1J9S8U2"/>
<reference evidence="2 3" key="1">
    <citation type="submission" date="2016-10" db="EMBL/GenBank/DDBJ databases">
        <title>Proteomics and genomics reveal pathogen-plant mechanisms compatible with a hemibiotrophic lifestyle of Diplodia corticola.</title>
        <authorList>
            <person name="Fernandes I."/>
            <person name="De Jonge R."/>
            <person name="Van De Peer Y."/>
            <person name="Devreese B."/>
            <person name="Alves A."/>
            <person name="Esteves A.C."/>
        </authorList>
    </citation>
    <scope>NUCLEOTIDE SEQUENCE [LARGE SCALE GENOMIC DNA]</scope>
    <source>
        <strain evidence="2 3">CBS 112549</strain>
    </source>
</reference>
<dbReference type="AlphaFoldDB" id="A0A1J9S8U2"/>
<feature type="region of interest" description="Disordered" evidence="1">
    <location>
        <begin position="1"/>
        <end position="75"/>
    </location>
</feature>
<dbReference type="RefSeq" id="XP_020132592.1">
    <property type="nucleotide sequence ID" value="XM_020270631.1"/>
</dbReference>
<name>A0A1J9S8U2_9PEZI</name>
<feature type="compositionally biased region" description="Polar residues" evidence="1">
    <location>
        <begin position="56"/>
        <end position="75"/>
    </location>
</feature>
<dbReference type="EMBL" id="MNUE01000012">
    <property type="protein sequence ID" value="OJD36332.1"/>
    <property type="molecule type" value="Genomic_DNA"/>
</dbReference>
<evidence type="ECO:0000313" key="3">
    <source>
        <dbReference type="Proteomes" id="UP000183809"/>
    </source>
</evidence>
<feature type="region of interest" description="Disordered" evidence="1">
    <location>
        <begin position="957"/>
        <end position="977"/>
    </location>
</feature>
<feature type="compositionally biased region" description="Gly residues" evidence="1">
    <location>
        <begin position="856"/>
        <end position="873"/>
    </location>
</feature>
<feature type="compositionally biased region" description="Basic residues" evidence="1">
    <location>
        <begin position="917"/>
        <end position="927"/>
    </location>
</feature>
<gene>
    <name evidence="2" type="ORF">BKCO1_12000138</name>
</gene>
<feature type="compositionally biased region" description="Pro residues" evidence="1">
    <location>
        <begin position="9"/>
        <end position="20"/>
    </location>
</feature>
<dbReference type="OrthoDB" id="298939at2759"/>
<keyword evidence="3" id="KW-1185">Reference proteome</keyword>
<dbReference type="GeneID" id="31010890"/>
<sequence>MLRPSESAHPPPEKGPPPALIRPQRSLSAIPKSTLHARTRSVQKQLVPGPRKPAPQMSQAPAWSTSGAPPWSTLTRPLSDIRELTEPSLLELTNRKALQSESTECRVARKCSLTRKGSLLSRKGSHSRRPSLKRATSPAESQHSNHRRGRPSPFQTPGSDRSSVYSIPIANIPPRSSSRTRKNRANTMACGPSLPPPAPRGLGFTIPNRGLSRSPVREVAARLDPVSSDVVQRIPSRTFTRDPSDEVVEFPTHRHPRISVDIQLAAPLFVGGGSLEGNVRIIVEDAERQRHKRALAIARISVDLLGVEEMWNGKRDIFMDLATELVDSDNPPPENMVDSVKQVSPLDPFWLLHPSTTTMPFSISLPLDVGPPPFQSKLARIRYVLSCTLLVRDKGVQYLVRNSQGVSLLSVYDPEKALMSLPSPLTASDEYTRPREGAVEVIRVTAGLHRQVWTAASTLEKSAGQARIFDNNERTVFAKTSIKQGMHGWSGVAPHTTVTRTCDLELPRGHATVKCGRFFEVRYFLNIIVSSTHSKLVTVQLPIVLIHMNSLDVVPNSVAQVAAAIEEKRGNSTGRRARALSRRPSRSVQGCAFAAPRIQSLERMRAEAEDLREIGNILERSPRKYKPATKLTTTVHADGSTSVKKEHVIRRIQSATPKLTNRRIGHKLSTDTIGLNSAVGLGYGYHSSNNLAGACSSTSDYDSDDQLASAPIRHRRVASSPGLETPSNGNRLGRFMEIGSVESLKDRLRHMRTRSNETTHSQRSSTATHGLVTHHHHHPLGPKQSVSLHAHPGSARSHSRTGSNTNSSAGPPLPPHYPPPLAPPLPSRSSSQHARQPLGFREAEVSMPKEDIVDLGTGGSGGGYPGAPGGGAGASTSSTAFFGGVGSSGAASFKARLDAARDRQWRFQGTGGGGGHGGHHNSHHHAGARTQQGGVTGHHGRKWRDLPERGLEWIMGDREEREKEKEKERRRAMDNWI</sequence>
<comment type="caution">
    <text evidence="2">The sequence shown here is derived from an EMBL/GenBank/DDBJ whole genome shotgun (WGS) entry which is preliminary data.</text>
</comment>
<feature type="compositionally biased region" description="Basic residues" evidence="1">
    <location>
        <begin position="123"/>
        <end position="132"/>
    </location>
</feature>
<dbReference type="Proteomes" id="UP000183809">
    <property type="component" value="Unassembled WGS sequence"/>
</dbReference>
<proteinExistence type="predicted"/>
<feature type="region of interest" description="Disordered" evidence="1">
    <location>
        <begin position="751"/>
        <end position="873"/>
    </location>
</feature>
<accession>A0A1J9S8U2</accession>
<evidence type="ECO:0000313" key="2">
    <source>
        <dbReference type="EMBL" id="OJD36332.1"/>
    </source>
</evidence>
<feature type="region of interest" description="Disordered" evidence="1">
    <location>
        <begin position="116"/>
        <end position="201"/>
    </location>
</feature>
<dbReference type="InterPro" id="IPR014752">
    <property type="entry name" value="Arrestin-like_C"/>
</dbReference>
<feature type="compositionally biased region" description="Polar residues" evidence="1">
    <location>
        <begin position="153"/>
        <end position="165"/>
    </location>
</feature>
<organism evidence="2 3">
    <name type="scientific">Diplodia corticola</name>
    <dbReference type="NCBI Taxonomy" id="236234"/>
    <lineage>
        <taxon>Eukaryota</taxon>
        <taxon>Fungi</taxon>
        <taxon>Dikarya</taxon>
        <taxon>Ascomycota</taxon>
        <taxon>Pezizomycotina</taxon>
        <taxon>Dothideomycetes</taxon>
        <taxon>Dothideomycetes incertae sedis</taxon>
        <taxon>Botryosphaeriales</taxon>
        <taxon>Botryosphaeriaceae</taxon>
        <taxon>Diplodia</taxon>
    </lineage>
</organism>
<dbReference type="Gene3D" id="2.60.40.640">
    <property type="match status" value="1"/>
</dbReference>
<protein>
    <submittedName>
        <fullName evidence="2">Arrestin-like protein</fullName>
    </submittedName>
</protein>